<organism evidence="2 3">
    <name type="scientific">Ananas comosus</name>
    <name type="common">Pineapple</name>
    <name type="synonym">Ananas ananas</name>
    <dbReference type="NCBI Taxonomy" id="4615"/>
    <lineage>
        <taxon>Eukaryota</taxon>
        <taxon>Viridiplantae</taxon>
        <taxon>Streptophyta</taxon>
        <taxon>Embryophyta</taxon>
        <taxon>Tracheophyta</taxon>
        <taxon>Spermatophyta</taxon>
        <taxon>Magnoliopsida</taxon>
        <taxon>Liliopsida</taxon>
        <taxon>Poales</taxon>
        <taxon>Bromeliaceae</taxon>
        <taxon>Bromelioideae</taxon>
        <taxon>Ananas</taxon>
    </lineage>
</organism>
<evidence type="ECO:0000313" key="2">
    <source>
        <dbReference type="EMBL" id="OAY82309.1"/>
    </source>
</evidence>
<gene>
    <name evidence="2" type="ORF">ACMD2_06247</name>
</gene>
<dbReference type="EMBL" id="LSRQ01000521">
    <property type="protein sequence ID" value="OAY82309.1"/>
    <property type="molecule type" value="Genomic_DNA"/>
</dbReference>
<reference evidence="2 3" key="1">
    <citation type="journal article" date="2016" name="DNA Res.">
        <title>The draft genome of MD-2 pineapple using hybrid error correction of long reads.</title>
        <authorList>
            <person name="Redwan R.M."/>
            <person name="Saidin A."/>
            <person name="Kumar S.V."/>
        </authorList>
    </citation>
    <scope>NUCLEOTIDE SEQUENCE [LARGE SCALE GENOMIC DNA]</scope>
    <source>
        <strain evidence="3">cv. MD2</strain>
        <tissue evidence="2">Leaf</tissue>
    </source>
</reference>
<dbReference type="Proteomes" id="UP000092600">
    <property type="component" value="Unassembled WGS sequence"/>
</dbReference>
<sequence length="68" mass="7855">MMGIDGCSTKRTPKNTQSCPTDLESRHHKPYLDVRLQLSFTGPCCSSAYDLYVNFLSFWRSYQSFQPL</sequence>
<evidence type="ECO:0000256" key="1">
    <source>
        <dbReference type="SAM" id="MobiDB-lite"/>
    </source>
</evidence>
<protein>
    <submittedName>
        <fullName evidence="2">Uncharacterized protein</fullName>
    </submittedName>
</protein>
<name>A0A199VZ61_ANACO</name>
<proteinExistence type="predicted"/>
<evidence type="ECO:0000313" key="3">
    <source>
        <dbReference type="Proteomes" id="UP000092600"/>
    </source>
</evidence>
<dbReference type="AlphaFoldDB" id="A0A199VZ61"/>
<feature type="region of interest" description="Disordered" evidence="1">
    <location>
        <begin position="1"/>
        <end position="23"/>
    </location>
</feature>
<comment type="caution">
    <text evidence="2">The sequence shown here is derived from an EMBL/GenBank/DDBJ whole genome shotgun (WGS) entry which is preliminary data.</text>
</comment>
<accession>A0A199VZ61</accession>